<dbReference type="GO" id="GO:0005886">
    <property type="term" value="C:plasma membrane"/>
    <property type="evidence" value="ECO:0007669"/>
    <property type="project" value="TreeGrafter"/>
</dbReference>
<dbReference type="EMBL" id="DF968179">
    <property type="protein sequence ID" value="GAP39389.1"/>
    <property type="molecule type" value="Genomic_DNA"/>
</dbReference>
<keyword evidence="1" id="KW-0812">Transmembrane</keyword>
<dbReference type="GO" id="GO:0052621">
    <property type="term" value="F:diguanylate cyclase activity"/>
    <property type="evidence" value="ECO:0007669"/>
    <property type="project" value="TreeGrafter"/>
</dbReference>
<dbReference type="Proteomes" id="UP000053370">
    <property type="component" value="Unassembled WGS sequence"/>
</dbReference>
<feature type="transmembrane region" description="Helical" evidence="1">
    <location>
        <begin position="299"/>
        <end position="321"/>
    </location>
</feature>
<dbReference type="PANTHER" id="PTHR45138:SF9">
    <property type="entry name" value="DIGUANYLATE CYCLASE DGCM-RELATED"/>
    <property type="match status" value="1"/>
</dbReference>
<dbReference type="InterPro" id="IPR029787">
    <property type="entry name" value="Nucleotide_cyclase"/>
</dbReference>
<feature type="transmembrane region" description="Helical" evidence="1">
    <location>
        <begin position="208"/>
        <end position="224"/>
    </location>
</feature>
<feature type="transmembrane region" description="Helical" evidence="1">
    <location>
        <begin position="236"/>
        <end position="257"/>
    </location>
</feature>
<proteinExistence type="predicted"/>
<feature type="transmembrane region" description="Helical" evidence="1">
    <location>
        <begin position="333"/>
        <end position="355"/>
    </location>
</feature>
<dbReference type="AlphaFoldDB" id="A0A0K8PA45"/>
<gene>
    <name evidence="3" type="ORF">ATC1_11319</name>
</gene>
<dbReference type="InterPro" id="IPR050469">
    <property type="entry name" value="Diguanylate_Cyclase"/>
</dbReference>
<dbReference type="CDD" id="cd01949">
    <property type="entry name" value="GGDEF"/>
    <property type="match status" value="1"/>
</dbReference>
<keyword evidence="1" id="KW-1133">Transmembrane helix</keyword>
<reference evidence="3" key="1">
    <citation type="journal article" date="2015" name="Genome Announc.">
        <title>Draft Genome Sequence of Anaerolineae Strain TC1, a Novel Isolate from a Methanogenic Wastewater Treatment System.</title>
        <authorList>
            <person name="Matsuura N."/>
            <person name="Tourlousse D.M."/>
            <person name="Sun L."/>
            <person name="Toyonaga M."/>
            <person name="Kuroda K."/>
            <person name="Ohashi A."/>
            <person name="Cruz R."/>
            <person name="Yamaguchi T."/>
            <person name="Sekiguchi Y."/>
        </authorList>
    </citation>
    <scope>NUCLEOTIDE SEQUENCE [LARGE SCALE GENOMIC DNA]</scope>
    <source>
        <strain evidence="3">TC1</strain>
    </source>
</reference>
<dbReference type="InterPro" id="IPR000160">
    <property type="entry name" value="GGDEF_dom"/>
</dbReference>
<organism evidence="3">
    <name type="scientific">Flexilinea flocculi</name>
    <dbReference type="NCBI Taxonomy" id="1678840"/>
    <lineage>
        <taxon>Bacteria</taxon>
        <taxon>Bacillati</taxon>
        <taxon>Chloroflexota</taxon>
        <taxon>Anaerolineae</taxon>
        <taxon>Anaerolineales</taxon>
        <taxon>Anaerolineaceae</taxon>
        <taxon>Flexilinea</taxon>
    </lineage>
</organism>
<evidence type="ECO:0000313" key="3">
    <source>
        <dbReference type="EMBL" id="GAP39389.1"/>
    </source>
</evidence>
<dbReference type="Pfam" id="PF00990">
    <property type="entry name" value="GGDEF"/>
    <property type="match status" value="1"/>
</dbReference>
<evidence type="ECO:0000313" key="4">
    <source>
        <dbReference type="Proteomes" id="UP000053370"/>
    </source>
</evidence>
<feature type="transmembrane region" description="Helical" evidence="1">
    <location>
        <begin position="175"/>
        <end position="196"/>
    </location>
</feature>
<dbReference type="GO" id="GO:0043709">
    <property type="term" value="P:cell adhesion involved in single-species biofilm formation"/>
    <property type="evidence" value="ECO:0007669"/>
    <property type="project" value="TreeGrafter"/>
</dbReference>
<protein>
    <submittedName>
        <fullName evidence="3">Protein containing diguanylate cyclase (GGDEF) domain</fullName>
    </submittedName>
</protein>
<evidence type="ECO:0000259" key="2">
    <source>
        <dbReference type="PROSITE" id="PS50887"/>
    </source>
</evidence>
<dbReference type="InterPro" id="IPR043128">
    <property type="entry name" value="Rev_trsase/Diguanyl_cyclase"/>
</dbReference>
<keyword evidence="1" id="KW-0472">Membrane</keyword>
<dbReference type="PANTHER" id="PTHR45138">
    <property type="entry name" value="REGULATORY COMPONENTS OF SENSORY TRANSDUCTION SYSTEM"/>
    <property type="match status" value="1"/>
</dbReference>
<feature type="domain" description="GGDEF" evidence="2">
    <location>
        <begin position="428"/>
        <end position="559"/>
    </location>
</feature>
<sequence length="568" mass="65478">MAKRLNQVYYFILFLSFLFLCWIQFSKQSSEILAMLDGDNFQPFNSSWMVEKDGVFTQIDQLPEIVSTPGQREIVLINTIPNYQTQDMILSFRTFHQALKVYIDDYLVYKLDASRDPLKKTPGNAWNMLRLDANDQGKAIEIHFFPAYPNQVRRINEFFIGNRLDIVRHEAAASAIPFITCVIILVIGIIDVFQGLTLKTANGINQRFLFLGLFSIVFAILSATERSITMLMFKDSFLFSYVPYIGQLVIPFPMIIYFRESFPNRKNTLIDSALILNLSACLIEILLFFFGIADFHESGLIVQSVFLYAVLVAAIQMIRSFQIQEFSKSHRKWLYYSISILLVFSILIDIFRAYTQAPDDFSLATRFGLMLFLMILGFETEAENQLLMEKGIQMEMVKQMAYRDILTGIRNRMAFKEDLESIDQNDFQNYRLVMMDLNGLKNVNDHFGHSAGDLYIINCAKIISASFAYYGHSYRLSGDEFCCILKNCSNSSYQACVRNLRQESEKITRKSDFPYRIAVGNAKFDASSDKNLMNTLSRADGIMFQNKAEMRKRTEELSSFTQQNDGMD</sequence>
<dbReference type="GO" id="GO:1902201">
    <property type="term" value="P:negative regulation of bacterial-type flagellum-dependent cell motility"/>
    <property type="evidence" value="ECO:0007669"/>
    <property type="project" value="TreeGrafter"/>
</dbReference>
<feature type="transmembrane region" description="Helical" evidence="1">
    <location>
        <begin position="269"/>
        <end position="293"/>
    </location>
</feature>
<keyword evidence="4" id="KW-1185">Reference proteome</keyword>
<dbReference type="STRING" id="1678840.ATC1_11319"/>
<dbReference type="SUPFAM" id="SSF55073">
    <property type="entry name" value="Nucleotide cyclase"/>
    <property type="match status" value="1"/>
</dbReference>
<evidence type="ECO:0000256" key="1">
    <source>
        <dbReference type="SAM" id="Phobius"/>
    </source>
</evidence>
<dbReference type="RefSeq" id="WP_062277613.1">
    <property type="nucleotide sequence ID" value="NZ_DF968179.1"/>
</dbReference>
<dbReference type="PROSITE" id="PS50887">
    <property type="entry name" value="GGDEF"/>
    <property type="match status" value="1"/>
</dbReference>
<dbReference type="NCBIfam" id="TIGR00254">
    <property type="entry name" value="GGDEF"/>
    <property type="match status" value="1"/>
</dbReference>
<name>A0A0K8PA45_9CHLR</name>
<accession>A0A0K8PA45</accession>
<feature type="transmembrane region" description="Helical" evidence="1">
    <location>
        <begin position="7"/>
        <end position="25"/>
    </location>
</feature>
<dbReference type="Gene3D" id="3.30.70.270">
    <property type="match status" value="1"/>
</dbReference>
<dbReference type="SMART" id="SM00267">
    <property type="entry name" value="GGDEF"/>
    <property type="match status" value="1"/>
</dbReference>
<dbReference type="OrthoDB" id="9804955at2"/>